<protein>
    <submittedName>
        <fullName evidence="1">Uncharacterized protein</fullName>
    </submittedName>
</protein>
<dbReference type="AlphaFoldDB" id="A0AAD6X7R6"/>
<organism evidence="1 2">
    <name type="scientific">Mycena alexandri</name>
    <dbReference type="NCBI Taxonomy" id="1745969"/>
    <lineage>
        <taxon>Eukaryota</taxon>
        <taxon>Fungi</taxon>
        <taxon>Dikarya</taxon>
        <taxon>Basidiomycota</taxon>
        <taxon>Agaricomycotina</taxon>
        <taxon>Agaricomycetes</taxon>
        <taxon>Agaricomycetidae</taxon>
        <taxon>Agaricales</taxon>
        <taxon>Marasmiineae</taxon>
        <taxon>Mycenaceae</taxon>
        <taxon>Mycena</taxon>
    </lineage>
</organism>
<evidence type="ECO:0000313" key="1">
    <source>
        <dbReference type="EMBL" id="KAJ7038061.1"/>
    </source>
</evidence>
<accession>A0AAD6X7R6</accession>
<dbReference type="EMBL" id="JARJCM010000034">
    <property type="protein sequence ID" value="KAJ7038061.1"/>
    <property type="molecule type" value="Genomic_DNA"/>
</dbReference>
<keyword evidence="2" id="KW-1185">Reference proteome</keyword>
<name>A0AAD6X7R6_9AGAR</name>
<comment type="caution">
    <text evidence="1">The sequence shown here is derived from an EMBL/GenBank/DDBJ whole genome shotgun (WGS) entry which is preliminary data.</text>
</comment>
<proteinExistence type="predicted"/>
<evidence type="ECO:0000313" key="2">
    <source>
        <dbReference type="Proteomes" id="UP001218188"/>
    </source>
</evidence>
<sequence>MIHHVNYVSLFHWGSRLISSSFVFASIDFYNQSLDELRQLAALLPRKSLFLWLGLKQTWSRPLNNQLGDAALAGGEQKEAAQGEHRDDTVEGEDVVEQGRTWWSKGRTCCIKPEDTRRTDVWQGTNYGGNLFTAREVWSCKEEKTSKARRRHIQISLALISLSHTQRVESWSGIDTMEETSMEWIGVEFDARDLILNLKIVLPGVDNNLKICQVELLLHTTPQIYTTKQWLGVARTPDSKRGFKVLSMTRILATLGSWPLVKYRFLGNPPIKLLNSRYGKTLGGLWFQRLCLSILIENHPFDAGKKIKCRVLNSTP</sequence>
<reference evidence="1" key="1">
    <citation type="submission" date="2023-03" db="EMBL/GenBank/DDBJ databases">
        <title>Massive genome expansion in bonnet fungi (Mycena s.s.) driven by repeated elements and novel gene families across ecological guilds.</title>
        <authorList>
            <consortium name="Lawrence Berkeley National Laboratory"/>
            <person name="Harder C.B."/>
            <person name="Miyauchi S."/>
            <person name="Viragh M."/>
            <person name="Kuo A."/>
            <person name="Thoen E."/>
            <person name="Andreopoulos B."/>
            <person name="Lu D."/>
            <person name="Skrede I."/>
            <person name="Drula E."/>
            <person name="Henrissat B."/>
            <person name="Morin E."/>
            <person name="Kohler A."/>
            <person name="Barry K."/>
            <person name="LaButti K."/>
            <person name="Morin E."/>
            <person name="Salamov A."/>
            <person name="Lipzen A."/>
            <person name="Mereny Z."/>
            <person name="Hegedus B."/>
            <person name="Baldrian P."/>
            <person name="Stursova M."/>
            <person name="Weitz H."/>
            <person name="Taylor A."/>
            <person name="Grigoriev I.V."/>
            <person name="Nagy L.G."/>
            <person name="Martin F."/>
            <person name="Kauserud H."/>
        </authorList>
    </citation>
    <scope>NUCLEOTIDE SEQUENCE</scope>
    <source>
        <strain evidence="1">CBHHK200</strain>
    </source>
</reference>
<dbReference type="Proteomes" id="UP001218188">
    <property type="component" value="Unassembled WGS sequence"/>
</dbReference>
<gene>
    <name evidence="1" type="ORF">C8F04DRAFT_1232350</name>
</gene>